<name>A0A5B7E745_PORTR</name>
<sequence length="84" mass="9238">MCEADGAAFLTPSPGPSQRGVKDGSSPHGASKVGRVAEVGKLNKWYHAILNDSLRAEKRGRPLRKPKIVQRLSLRRTDITFKNI</sequence>
<evidence type="ECO:0000313" key="2">
    <source>
        <dbReference type="EMBL" id="MPC29026.1"/>
    </source>
</evidence>
<keyword evidence="3" id="KW-1185">Reference proteome</keyword>
<dbReference type="Proteomes" id="UP000324222">
    <property type="component" value="Unassembled WGS sequence"/>
</dbReference>
<evidence type="ECO:0000313" key="3">
    <source>
        <dbReference type="Proteomes" id="UP000324222"/>
    </source>
</evidence>
<feature type="region of interest" description="Disordered" evidence="1">
    <location>
        <begin position="1"/>
        <end position="35"/>
    </location>
</feature>
<evidence type="ECO:0000256" key="1">
    <source>
        <dbReference type="SAM" id="MobiDB-lite"/>
    </source>
</evidence>
<protein>
    <submittedName>
        <fullName evidence="2">Uncharacterized protein</fullName>
    </submittedName>
</protein>
<accession>A0A5B7E745</accession>
<comment type="caution">
    <text evidence="2">The sequence shown here is derived from an EMBL/GenBank/DDBJ whole genome shotgun (WGS) entry which is preliminary data.</text>
</comment>
<proteinExistence type="predicted"/>
<dbReference type="AlphaFoldDB" id="A0A5B7E745"/>
<organism evidence="2 3">
    <name type="scientific">Portunus trituberculatus</name>
    <name type="common">Swimming crab</name>
    <name type="synonym">Neptunus trituberculatus</name>
    <dbReference type="NCBI Taxonomy" id="210409"/>
    <lineage>
        <taxon>Eukaryota</taxon>
        <taxon>Metazoa</taxon>
        <taxon>Ecdysozoa</taxon>
        <taxon>Arthropoda</taxon>
        <taxon>Crustacea</taxon>
        <taxon>Multicrustacea</taxon>
        <taxon>Malacostraca</taxon>
        <taxon>Eumalacostraca</taxon>
        <taxon>Eucarida</taxon>
        <taxon>Decapoda</taxon>
        <taxon>Pleocyemata</taxon>
        <taxon>Brachyura</taxon>
        <taxon>Eubrachyura</taxon>
        <taxon>Portunoidea</taxon>
        <taxon>Portunidae</taxon>
        <taxon>Portuninae</taxon>
        <taxon>Portunus</taxon>
    </lineage>
</organism>
<dbReference type="EMBL" id="VSRR010002003">
    <property type="protein sequence ID" value="MPC29026.1"/>
    <property type="molecule type" value="Genomic_DNA"/>
</dbReference>
<gene>
    <name evidence="2" type="ORF">E2C01_022242</name>
</gene>
<reference evidence="2 3" key="1">
    <citation type="submission" date="2019-05" db="EMBL/GenBank/DDBJ databases">
        <title>Another draft genome of Portunus trituberculatus and its Hox gene families provides insights of decapod evolution.</title>
        <authorList>
            <person name="Jeong J.-H."/>
            <person name="Song I."/>
            <person name="Kim S."/>
            <person name="Choi T."/>
            <person name="Kim D."/>
            <person name="Ryu S."/>
            <person name="Kim W."/>
        </authorList>
    </citation>
    <scope>NUCLEOTIDE SEQUENCE [LARGE SCALE GENOMIC DNA]</scope>
    <source>
        <tissue evidence="2">Muscle</tissue>
    </source>
</reference>